<reference evidence="2 3" key="1">
    <citation type="journal article" date="2016" name="Mol. Biol. Evol.">
        <title>Comparative Genomics of Early-Diverging Mushroom-Forming Fungi Provides Insights into the Origins of Lignocellulose Decay Capabilities.</title>
        <authorList>
            <person name="Nagy L.G."/>
            <person name="Riley R."/>
            <person name="Tritt A."/>
            <person name="Adam C."/>
            <person name="Daum C."/>
            <person name="Floudas D."/>
            <person name="Sun H."/>
            <person name="Yadav J.S."/>
            <person name="Pangilinan J."/>
            <person name="Larsson K.H."/>
            <person name="Matsuura K."/>
            <person name="Barry K."/>
            <person name="Labutti K."/>
            <person name="Kuo R."/>
            <person name="Ohm R.A."/>
            <person name="Bhattacharya S.S."/>
            <person name="Shirouzu T."/>
            <person name="Yoshinaga Y."/>
            <person name="Martin F.M."/>
            <person name="Grigoriev I.V."/>
            <person name="Hibbett D.S."/>
        </authorList>
    </citation>
    <scope>NUCLEOTIDE SEQUENCE [LARGE SCALE GENOMIC DNA]</scope>
    <source>
        <strain evidence="2 3">CBS 109695</strain>
    </source>
</reference>
<gene>
    <name evidence="2" type="ORF">FIBSPDRAFT_979107</name>
</gene>
<organism evidence="2 3">
    <name type="scientific">Athelia psychrophila</name>
    <dbReference type="NCBI Taxonomy" id="1759441"/>
    <lineage>
        <taxon>Eukaryota</taxon>
        <taxon>Fungi</taxon>
        <taxon>Dikarya</taxon>
        <taxon>Basidiomycota</taxon>
        <taxon>Agaricomycotina</taxon>
        <taxon>Agaricomycetes</taxon>
        <taxon>Agaricomycetidae</taxon>
        <taxon>Atheliales</taxon>
        <taxon>Atheliaceae</taxon>
        <taxon>Athelia</taxon>
    </lineage>
</organism>
<dbReference type="Proteomes" id="UP000076532">
    <property type="component" value="Unassembled WGS sequence"/>
</dbReference>
<sequence>MHVHGGTRAAKCVGAALGSAAWVGWRKRRAQLDRRCGASDAGSAAARAAGYGPRLLALRKWGQRECERSGWAGPHPLDVFTSAASTGAAGAASHKLLPPAKTRRHDPADPPHPTRRPTLTSRKIPEHILALMRYYVLLHRRYRNRRRAQPAPAAHISPELATYAHVPPATSNSRTCDSATCTTAICVCVLHEPVQLAFPRPTLHASSYVASHISIYYTLLQYPMYIIYWCIVFGTHTLASAPRVNLELRVLSHLISYPIW</sequence>
<dbReference type="EMBL" id="KV417609">
    <property type="protein sequence ID" value="KZP15030.1"/>
    <property type="molecule type" value="Genomic_DNA"/>
</dbReference>
<dbReference type="AlphaFoldDB" id="A0A166DSR9"/>
<evidence type="ECO:0000313" key="3">
    <source>
        <dbReference type="Proteomes" id="UP000076532"/>
    </source>
</evidence>
<accession>A0A166DSR9</accession>
<feature type="region of interest" description="Disordered" evidence="1">
    <location>
        <begin position="96"/>
        <end position="120"/>
    </location>
</feature>
<name>A0A166DSR9_9AGAM</name>
<evidence type="ECO:0000313" key="2">
    <source>
        <dbReference type="EMBL" id="KZP15030.1"/>
    </source>
</evidence>
<keyword evidence="3" id="KW-1185">Reference proteome</keyword>
<evidence type="ECO:0000256" key="1">
    <source>
        <dbReference type="SAM" id="MobiDB-lite"/>
    </source>
</evidence>
<protein>
    <submittedName>
        <fullName evidence="2">Uncharacterized protein</fullName>
    </submittedName>
</protein>
<proteinExistence type="predicted"/>